<feature type="domain" description="Gliding motility protein SprA N-terminal" evidence="1">
    <location>
        <begin position="1109"/>
        <end position="1251"/>
    </location>
</feature>
<evidence type="ECO:0000313" key="2">
    <source>
        <dbReference type="EMBL" id="HDY60234.1"/>
    </source>
</evidence>
<organism evidence="2">
    <name type="scientific">candidate division WOR-3 bacterium</name>
    <dbReference type="NCBI Taxonomy" id="2052148"/>
    <lineage>
        <taxon>Bacteria</taxon>
        <taxon>Bacteria division WOR-3</taxon>
    </lineage>
</organism>
<reference evidence="2" key="1">
    <citation type="journal article" date="2020" name="mSystems">
        <title>Genome- and Community-Level Interaction Insights into Carbon Utilization and Element Cycling Functions of Hydrothermarchaeota in Hydrothermal Sediment.</title>
        <authorList>
            <person name="Zhou Z."/>
            <person name="Liu Y."/>
            <person name="Xu W."/>
            <person name="Pan J."/>
            <person name="Luo Z.H."/>
            <person name="Li M."/>
        </authorList>
    </citation>
    <scope>NUCLEOTIDE SEQUENCE [LARGE SCALE GENOMIC DNA]</scope>
    <source>
        <strain evidence="2">SpSt-258</strain>
    </source>
</reference>
<name>A0A7V0Z813_UNCW3</name>
<proteinExistence type="predicted"/>
<sequence>MTLFLILLINQFTQPYEIKTFVTSDAQYIIYARFYQGELISIDSIVPISSYLSVGLKKKNQQFLLKELQSDLIKKGGYANKGLFGRFEVPLPKGGFSDFMGETGKLDVGGYIKITLGGTETFYSNLPPDQQRTSLLPELKMEQEMAVNLDGEVGDRMKVFIDHNSTRVDENENKIRVTYKGKEDEILQELEGGDTQLSIPGTSYTGDIPSHQGLFGLKSTAKLGPVDIVAIASREQTQFSEQEITGGAESMPDTIWARDYQKRQFFWLGTNDSIIELRVFVDDGNPANNNNGITRYAYAYLDLNDDNVPDDTTEKEEGYFTLRYGGPDQDYQFFGRRVNIIELKNNLYNNIEALGVYYRKINNQGKEDTVGFVGTDTFRLKLICPRTFRPTSLTWKYYELKNYYRIGSPGGTVDTIRIYHNVANGIDEDIYQNKTLISILGLDNDNNNVVDPYNGYGGFDYNRGLLIFSEPTPFINTNLPEPDSEVYTNPYYAVGQDKYYIYTKSVQVKRIFTLPFNTKSVKVYINDVLIEDSTQYVVDYTEGKLEFLRPLSVTDRVRIQAEYSTLFSASQKSLIGLRANSKIFGEGNLGSSFFYRTESYQTAPYEHIRLSEEPYSRMVWEADCALPGKIPYLTELINNLPLIQTETESKFNINVEGAYSFSNINSQNAVYLDDFEATTITHTVTLTKNYWHLCSKPVNQDTGNFAQKRIIWYNPPSKNVFRMQDIYNNPTDPQAIAEVLQIKFTPDNQQSFAGLTQYITNTNLDECENIELIVNGKGGKMHIEVAEEISEDQLRRNKKGELVGINTFEDEDNAPRNFSWDAVNEDRGLDNVTGNDAQNVSGDDGNDDFTDEDYSGGINGTEGNRIWDTEDIDRNGIFNLSSNIYHSFSVHLDSTRFLVEGGLKNGWKMFRIPLKDSLARDTAFGTINWQNIKFVRIWFDNFSQPETIYIHKLSLTGSRWKNYGIATDDSLNPIDTTEKFVITPVNTETHTYYKPPYPLPIDPLTGKTINEGGLEFNLLNIKENHTCIAYRRVETQEDYRGYDTLVFYFRTLHSNPEIALRFGSDSNYYEYKTNYESGMLGYNNWRKYTVVMANFPELKKKTGGVGKFTEGSYTVYGNPSLQNNGFFEVRITNQFTTPLTDTMWFNDIKLTSPQYEIGRIFRSNGSLNIADLSSITFAYSESNGKFKRLSESKGISTSGPGKNYGANALISLDKFLPQTWGFSIPLGLSYNRNIQEPRYSSIIASDIELDDSSRALEKSMSTVRGYNLSYSKSGSKNWFMKQTLDNLRLFHDRTISTSNGAKNADTSDLRNYRGDYTLSPKVSIKLLKQSISLLPQTITFGSVYTDNHIKSLRRDSLNQPFSTSPGYPQHNKTITPSFSTSYYPHQIISTSYNFAQTRDSVSEKWRFGEEVNRSQTFNSRISKDLIILNPSLQFASSYNEDHRFELRKPDRRGINNSSNISIGTTVDIKKIVKFFTHLRDESKDSLQIPGSPLWVLKQIETFVDLLQNPSLNFSRQKSSGYYSKVRPDLKYQFGLVDTIPTDQIDPNSYSSRSIGDNFSASSGISYKIFSLNSSYSKQISRSFGYSGDENRSISESYPEANLRISNVEKVPILKKYAHNSSINISFSQNYQNLYRIVPDTTPALTSDSKTLSFNPLLGWQVNWKRGITTNTSINYSETQSHQYSDVFINPSKSVNWGGSISFAYTFSAPGGISLPLLQGIRFASNLTTNLTYTYNRNTSYSASLEYPNELDMDNPVVDNENSNIDLSLSYNFSTSITGGATLNYSRNQDRVFNNSYRRVGLNIWANINF</sequence>
<protein>
    <recommendedName>
        <fullName evidence="1">Gliding motility protein SprA N-terminal domain-containing protein</fullName>
    </recommendedName>
</protein>
<dbReference type="InterPro" id="IPR025684">
    <property type="entry name" value="SprA_N_dom"/>
</dbReference>
<accession>A0A7V0Z813</accession>
<dbReference type="Pfam" id="PF14349">
    <property type="entry name" value="SprA_N"/>
    <property type="match status" value="1"/>
</dbReference>
<comment type="caution">
    <text evidence="2">The sequence shown here is derived from an EMBL/GenBank/DDBJ whole genome shotgun (WGS) entry which is preliminary data.</text>
</comment>
<dbReference type="EMBL" id="DSKY01000022">
    <property type="protein sequence ID" value="HDY60234.1"/>
    <property type="molecule type" value="Genomic_DNA"/>
</dbReference>
<gene>
    <name evidence="2" type="ORF">ENP86_11940</name>
</gene>
<evidence type="ECO:0000259" key="1">
    <source>
        <dbReference type="Pfam" id="PF14349"/>
    </source>
</evidence>